<dbReference type="Pfam" id="PF09965">
    <property type="entry name" value="DUF2199"/>
    <property type="match status" value="1"/>
</dbReference>
<gene>
    <name evidence="1" type="ORF">ABS768_10810</name>
</gene>
<dbReference type="EMBL" id="JBELQB010000007">
    <property type="protein sequence ID" value="MFL9837990.1"/>
    <property type="molecule type" value="Genomic_DNA"/>
</dbReference>
<dbReference type="RefSeq" id="WP_408074980.1">
    <property type="nucleotide sequence ID" value="NZ_JBELQB010000007.1"/>
</dbReference>
<dbReference type="Proteomes" id="UP001629059">
    <property type="component" value="Unassembled WGS sequence"/>
</dbReference>
<dbReference type="InterPro" id="IPR018697">
    <property type="entry name" value="DUF2199"/>
</dbReference>
<sequence>MFNRLKNIFFNKRERVKYKCAECGEYHENWPALGYNAPIYYSQLSDYDKENIASLNSDFCVIEHSDQIDRFIRVVLFQKVVGSCEDLHYGLWVSLSEKSFLDYKSHFDSNDYEAVYFGWISNILEGYDDTLSVPVNVVYNGGANRPEIIPHKSFSHPFVEEYYNGISKEEAQKRVDNVLKGCDSEA</sequence>
<evidence type="ECO:0000313" key="2">
    <source>
        <dbReference type="Proteomes" id="UP001629059"/>
    </source>
</evidence>
<comment type="caution">
    <text evidence="1">The sequence shown here is derived from an EMBL/GenBank/DDBJ whole genome shotgun (WGS) entry which is preliminary data.</text>
</comment>
<accession>A0ABW8YFJ2</accession>
<organism evidence="1 2">
    <name type="scientific">Flavobacterium rhizophilum</name>
    <dbReference type="NCBI Taxonomy" id="3163296"/>
    <lineage>
        <taxon>Bacteria</taxon>
        <taxon>Pseudomonadati</taxon>
        <taxon>Bacteroidota</taxon>
        <taxon>Flavobacteriia</taxon>
        <taxon>Flavobacteriales</taxon>
        <taxon>Flavobacteriaceae</taxon>
        <taxon>Flavobacterium</taxon>
    </lineage>
</organism>
<protein>
    <submittedName>
        <fullName evidence="1">DUF2199 domain-containing protein</fullName>
    </submittedName>
</protein>
<name>A0ABW8YFJ2_9FLAO</name>
<reference evidence="1 2" key="1">
    <citation type="submission" date="2024-06" db="EMBL/GenBank/DDBJ databases">
        <authorList>
            <person name="Kaempfer P."/>
            <person name="Viver T."/>
        </authorList>
    </citation>
    <scope>NUCLEOTIDE SEQUENCE [LARGE SCALE GENOMIC DNA]</scope>
    <source>
        <strain evidence="1 2">ST-75</strain>
    </source>
</reference>
<evidence type="ECO:0000313" key="1">
    <source>
        <dbReference type="EMBL" id="MFL9837990.1"/>
    </source>
</evidence>
<keyword evidence="2" id="KW-1185">Reference proteome</keyword>
<proteinExistence type="predicted"/>